<keyword evidence="2" id="KW-1185">Reference proteome</keyword>
<accession>A0A9N9KJI1</accession>
<feature type="non-terminal residue" evidence="1">
    <location>
        <position position="1"/>
    </location>
</feature>
<gene>
    <name evidence="1" type="ORF">CPELLU_LOCUS20665</name>
</gene>
<organism evidence="1 2">
    <name type="scientific">Cetraspora pellucida</name>
    <dbReference type="NCBI Taxonomy" id="1433469"/>
    <lineage>
        <taxon>Eukaryota</taxon>
        <taxon>Fungi</taxon>
        <taxon>Fungi incertae sedis</taxon>
        <taxon>Mucoromycota</taxon>
        <taxon>Glomeromycotina</taxon>
        <taxon>Glomeromycetes</taxon>
        <taxon>Diversisporales</taxon>
        <taxon>Gigasporaceae</taxon>
        <taxon>Cetraspora</taxon>
    </lineage>
</organism>
<evidence type="ECO:0000313" key="2">
    <source>
        <dbReference type="Proteomes" id="UP000789759"/>
    </source>
</evidence>
<evidence type="ECO:0000313" key="1">
    <source>
        <dbReference type="EMBL" id="CAG8830907.1"/>
    </source>
</evidence>
<protein>
    <submittedName>
        <fullName evidence="1">5127_t:CDS:1</fullName>
    </submittedName>
</protein>
<feature type="non-terminal residue" evidence="1">
    <location>
        <position position="51"/>
    </location>
</feature>
<dbReference type="Proteomes" id="UP000789759">
    <property type="component" value="Unassembled WGS sequence"/>
</dbReference>
<dbReference type="EMBL" id="CAJVQA010064992">
    <property type="protein sequence ID" value="CAG8830907.1"/>
    <property type="molecule type" value="Genomic_DNA"/>
</dbReference>
<proteinExistence type="predicted"/>
<reference evidence="1" key="1">
    <citation type="submission" date="2021-06" db="EMBL/GenBank/DDBJ databases">
        <authorList>
            <person name="Kallberg Y."/>
            <person name="Tangrot J."/>
            <person name="Rosling A."/>
        </authorList>
    </citation>
    <scope>NUCLEOTIDE SEQUENCE</scope>
    <source>
        <strain evidence="1">FL966</strain>
    </source>
</reference>
<comment type="caution">
    <text evidence="1">The sequence shown here is derived from an EMBL/GenBank/DDBJ whole genome shotgun (WGS) entry which is preliminary data.</text>
</comment>
<dbReference type="AlphaFoldDB" id="A0A9N9KJI1"/>
<sequence length="51" mass="5858">INGFKPCGYLIESVDSSTNNFIRNLISQHAITEELHKQKSQQNTKQQNINQ</sequence>
<name>A0A9N9KJI1_9GLOM</name>